<dbReference type="SUPFAM" id="SSF50685">
    <property type="entry name" value="Barwin-like endoglucanases"/>
    <property type="match status" value="1"/>
</dbReference>
<dbReference type="AlphaFoldDB" id="A0A1M2V2N5"/>
<dbReference type="InterPro" id="IPR036908">
    <property type="entry name" value="RlpA-like_sf"/>
</dbReference>
<feature type="compositionally biased region" description="Low complexity" evidence="2">
    <location>
        <begin position="62"/>
        <end position="73"/>
    </location>
</feature>
<organism evidence="5 6">
    <name type="scientific">Trametes pubescens</name>
    <name type="common">White-rot fungus</name>
    <dbReference type="NCBI Taxonomy" id="154538"/>
    <lineage>
        <taxon>Eukaryota</taxon>
        <taxon>Fungi</taxon>
        <taxon>Dikarya</taxon>
        <taxon>Basidiomycota</taxon>
        <taxon>Agaricomycotina</taxon>
        <taxon>Agaricomycetes</taxon>
        <taxon>Polyporales</taxon>
        <taxon>Polyporaceae</taxon>
        <taxon>Trametes</taxon>
    </lineage>
</organism>
<feature type="compositionally biased region" description="Low complexity" evidence="2">
    <location>
        <begin position="81"/>
        <end position="101"/>
    </location>
</feature>
<evidence type="ECO:0000256" key="1">
    <source>
        <dbReference type="ARBA" id="ARBA00022729"/>
    </source>
</evidence>
<gene>
    <name evidence="5" type="ORF">TRAPUB_7703</name>
</gene>
<protein>
    <submittedName>
        <fullName evidence="5">Allergen Asp f 7-like protein</fullName>
    </submittedName>
</protein>
<dbReference type="STRING" id="154538.A0A1M2V2N5"/>
<accession>A0A1M2V2N5</accession>
<evidence type="ECO:0000256" key="2">
    <source>
        <dbReference type="SAM" id="MobiDB-lite"/>
    </source>
</evidence>
<comment type="caution">
    <text evidence="5">The sequence shown here is derived from an EMBL/GenBank/DDBJ whole genome shotgun (WGS) entry which is preliminary data.</text>
</comment>
<dbReference type="OrthoDB" id="623670at2759"/>
<reference evidence="5 6" key="1">
    <citation type="submission" date="2016-10" db="EMBL/GenBank/DDBJ databases">
        <title>Genome sequence of the basidiomycete white-rot fungus Trametes pubescens.</title>
        <authorList>
            <person name="Makela M.R."/>
            <person name="Granchi Z."/>
            <person name="Peng M."/>
            <person name="De Vries R.P."/>
            <person name="Grigoriev I."/>
            <person name="Riley R."/>
            <person name="Hilden K."/>
        </authorList>
    </citation>
    <scope>NUCLEOTIDE SEQUENCE [LARGE SCALE GENOMIC DNA]</scope>
    <source>
        <strain evidence="5 6">FBCC735</strain>
    </source>
</reference>
<dbReference type="InterPro" id="IPR051477">
    <property type="entry name" value="Expansin_CellWall"/>
</dbReference>
<feature type="region of interest" description="Disordered" evidence="2">
    <location>
        <begin position="57"/>
        <end position="113"/>
    </location>
</feature>
<keyword evidence="1 3" id="KW-0732">Signal</keyword>
<proteinExistence type="predicted"/>
<dbReference type="Proteomes" id="UP000184267">
    <property type="component" value="Unassembled WGS sequence"/>
</dbReference>
<dbReference type="PANTHER" id="PTHR31836:SF28">
    <property type="entry name" value="SRCR DOMAIN-CONTAINING PROTEIN-RELATED"/>
    <property type="match status" value="1"/>
</dbReference>
<name>A0A1M2V2N5_TRAPU</name>
<evidence type="ECO:0000313" key="5">
    <source>
        <dbReference type="EMBL" id="OJT01838.1"/>
    </source>
</evidence>
<dbReference type="OMA" id="RCKAHSS"/>
<evidence type="ECO:0000256" key="3">
    <source>
        <dbReference type="SAM" id="SignalP"/>
    </source>
</evidence>
<dbReference type="EMBL" id="MNAD01001719">
    <property type="protein sequence ID" value="OJT01838.1"/>
    <property type="molecule type" value="Genomic_DNA"/>
</dbReference>
<evidence type="ECO:0000259" key="4">
    <source>
        <dbReference type="Pfam" id="PF03330"/>
    </source>
</evidence>
<dbReference type="Gene3D" id="2.40.40.10">
    <property type="entry name" value="RlpA-like domain"/>
    <property type="match status" value="1"/>
</dbReference>
<dbReference type="PANTHER" id="PTHR31836">
    <property type="match status" value="1"/>
</dbReference>
<evidence type="ECO:0000313" key="6">
    <source>
        <dbReference type="Proteomes" id="UP000184267"/>
    </source>
</evidence>
<sequence length="228" mass="23816">MFFSKTLVVLSVALSAFAGPGDIARGMHHRDIAHRAAMPIAQPELVVAPIRKRANTNRCKAHSSAAASPTAAPLNVESDPATKAAPTTQATTTKHTTAQAAVPTKAPSSSGGSDLANFLAGTNTGEATFYGTGLTACGVTNKDTDFIAAVSHLLFDSYPGYNGLNPNNNPLCGRKVTATYQGKSVTVAITDRCTKCALTDLDFSYSAFDQIGSEAVGRLYGMTWVWAD</sequence>
<dbReference type="Pfam" id="PF03330">
    <property type="entry name" value="DPBB_1"/>
    <property type="match status" value="1"/>
</dbReference>
<dbReference type="CDD" id="cd22191">
    <property type="entry name" value="DPBB_RlpA_EXP_N-like"/>
    <property type="match status" value="1"/>
</dbReference>
<keyword evidence="6" id="KW-1185">Reference proteome</keyword>
<feature type="chain" id="PRO_5012318502" evidence="3">
    <location>
        <begin position="19"/>
        <end position="228"/>
    </location>
</feature>
<feature type="signal peptide" evidence="3">
    <location>
        <begin position="1"/>
        <end position="18"/>
    </location>
</feature>
<feature type="domain" description="RlpA-like protein double-psi beta-barrel" evidence="4">
    <location>
        <begin position="123"/>
        <end position="215"/>
    </location>
</feature>
<dbReference type="InterPro" id="IPR009009">
    <property type="entry name" value="RlpA-like_DPBB"/>
</dbReference>